<evidence type="ECO:0000256" key="10">
    <source>
        <dbReference type="ARBA" id="ARBA00024874"/>
    </source>
</evidence>
<comment type="function">
    <text evidence="10">Mediates the mercuric-dependent induction of mercury resistance operon. In the absence of mercury MerR represses transcription by binding tightly to the mer operator region; when mercury is present the dimeric complex binds a single ion and becomes a potent transcriptional activator, while remaining bound to the mer site.</text>
</comment>
<evidence type="ECO:0000259" key="12">
    <source>
        <dbReference type="PROSITE" id="PS50937"/>
    </source>
</evidence>
<keyword evidence="2" id="KW-0475">Mercuric resistance</keyword>
<keyword evidence="6" id="KW-0805">Transcription regulation</keyword>
<keyword evidence="3" id="KW-0678">Repressor</keyword>
<proteinExistence type="predicted"/>
<dbReference type="CDD" id="cd04783">
    <property type="entry name" value="HTH_MerR1"/>
    <property type="match status" value="1"/>
</dbReference>
<dbReference type="RefSeq" id="WP_247231040.1">
    <property type="nucleotide sequence ID" value="NZ_JALKHS010000006.1"/>
</dbReference>
<evidence type="ECO:0000256" key="9">
    <source>
        <dbReference type="ARBA" id="ARBA00023163"/>
    </source>
</evidence>
<dbReference type="Proteomes" id="UP001203512">
    <property type="component" value="Unassembled WGS sequence"/>
</dbReference>
<accession>A0ABT0DWD1</accession>
<dbReference type="InterPro" id="IPR009061">
    <property type="entry name" value="DNA-bd_dom_put_sf"/>
</dbReference>
<dbReference type="InterPro" id="IPR015358">
    <property type="entry name" value="Tscrpt_reg_MerR_DNA-bd"/>
</dbReference>
<keyword evidence="7 13" id="KW-0238">DNA-binding</keyword>
<protein>
    <recommendedName>
        <fullName evidence="1">Mercuric resistance operon regulatory protein</fullName>
    </recommendedName>
</protein>
<comment type="caution">
    <text evidence="13">The sequence shown here is derived from an EMBL/GenBank/DDBJ whole genome shotgun (WGS) entry which is preliminary data.</text>
</comment>
<feature type="domain" description="HTH merR-type" evidence="12">
    <location>
        <begin position="1"/>
        <end position="75"/>
    </location>
</feature>
<dbReference type="InterPro" id="IPR011794">
    <property type="entry name" value="MerR"/>
</dbReference>
<feature type="coiled-coil region" evidence="11">
    <location>
        <begin position="85"/>
        <end position="115"/>
    </location>
</feature>
<keyword evidence="5" id="KW-0476">Mercury</keyword>
<evidence type="ECO:0000256" key="5">
    <source>
        <dbReference type="ARBA" id="ARBA00022914"/>
    </source>
</evidence>
<dbReference type="SUPFAM" id="SSF46955">
    <property type="entry name" value="Putative DNA-binding domain"/>
    <property type="match status" value="1"/>
</dbReference>
<keyword evidence="8" id="KW-0010">Activator</keyword>
<sequence length="134" mass="14642">MSMTISGLARAGGVGVETVRFYQRRGLLEMPERGARGPTSGIRRYEDEDVRRLKFIRSAQAAGFTLEQIGELLQLDAGQDRKRARELAAERLAALDRKIAELQAARDSLRRLSSACNASDHGPCPIISAFDGPG</sequence>
<dbReference type="Gene3D" id="1.10.1660.10">
    <property type="match status" value="1"/>
</dbReference>
<keyword evidence="4" id="KW-0479">Metal-binding</keyword>
<evidence type="ECO:0000256" key="6">
    <source>
        <dbReference type="ARBA" id="ARBA00023015"/>
    </source>
</evidence>
<dbReference type="InterPro" id="IPR047057">
    <property type="entry name" value="MerR_fam"/>
</dbReference>
<evidence type="ECO:0000313" key="13">
    <source>
        <dbReference type="EMBL" id="MCK0531422.1"/>
    </source>
</evidence>
<keyword evidence="9" id="KW-0804">Transcription</keyword>
<dbReference type="GO" id="GO:0003677">
    <property type="term" value="F:DNA binding"/>
    <property type="evidence" value="ECO:0007669"/>
    <property type="project" value="UniProtKB-KW"/>
</dbReference>
<keyword evidence="11" id="KW-0175">Coiled coil</keyword>
<dbReference type="InterPro" id="IPR000551">
    <property type="entry name" value="MerR-type_HTH_dom"/>
</dbReference>
<evidence type="ECO:0000256" key="4">
    <source>
        <dbReference type="ARBA" id="ARBA00022723"/>
    </source>
</evidence>
<evidence type="ECO:0000256" key="11">
    <source>
        <dbReference type="SAM" id="Coils"/>
    </source>
</evidence>
<dbReference type="PROSITE" id="PS50937">
    <property type="entry name" value="HTH_MERR_2"/>
    <property type="match status" value="1"/>
</dbReference>
<evidence type="ECO:0000313" key="14">
    <source>
        <dbReference type="Proteomes" id="UP001203512"/>
    </source>
</evidence>
<name>A0ABT0DWD1_9SPHN</name>
<dbReference type="SMART" id="SM00422">
    <property type="entry name" value="HTH_MERR"/>
    <property type="match status" value="1"/>
</dbReference>
<evidence type="ECO:0000256" key="8">
    <source>
        <dbReference type="ARBA" id="ARBA00023159"/>
    </source>
</evidence>
<evidence type="ECO:0000256" key="1">
    <source>
        <dbReference type="ARBA" id="ARBA00017146"/>
    </source>
</evidence>
<reference evidence="13 14" key="1">
    <citation type="submission" date="2022-04" db="EMBL/GenBank/DDBJ databases">
        <authorList>
            <person name="Huq M.A."/>
        </authorList>
    </citation>
    <scope>NUCLEOTIDE SEQUENCE [LARGE SCALE GENOMIC DNA]</scope>
    <source>
        <strain evidence="13 14">MAH-33</strain>
    </source>
</reference>
<dbReference type="PANTHER" id="PTHR30204:SF69">
    <property type="entry name" value="MERR-FAMILY TRANSCRIPTIONAL REGULATOR"/>
    <property type="match status" value="1"/>
</dbReference>
<evidence type="ECO:0000256" key="2">
    <source>
        <dbReference type="ARBA" id="ARBA00022466"/>
    </source>
</evidence>
<gene>
    <name evidence="13" type="ORF">MU848_07480</name>
</gene>
<evidence type="ECO:0000256" key="3">
    <source>
        <dbReference type="ARBA" id="ARBA00022491"/>
    </source>
</evidence>
<keyword evidence="14" id="KW-1185">Reference proteome</keyword>
<organism evidence="13 14">
    <name type="scientific">Sphingobium agri</name>
    <dbReference type="NCBI Taxonomy" id="2933566"/>
    <lineage>
        <taxon>Bacteria</taxon>
        <taxon>Pseudomonadati</taxon>
        <taxon>Pseudomonadota</taxon>
        <taxon>Alphaproteobacteria</taxon>
        <taxon>Sphingomonadales</taxon>
        <taxon>Sphingomonadaceae</taxon>
        <taxon>Sphingobium</taxon>
    </lineage>
</organism>
<dbReference type="EMBL" id="JALKHS010000006">
    <property type="protein sequence ID" value="MCK0531422.1"/>
    <property type="molecule type" value="Genomic_DNA"/>
</dbReference>
<dbReference type="Pfam" id="PF09278">
    <property type="entry name" value="MerR-DNA-bind"/>
    <property type="match status" value="1"/>
</dbReference>
<evidence type="ECO:0000256" key="7">
    <source>
        <dbReference type="ARBA" id="ARBA00023125"/>
    </source>
</evidence>
<dbReference type="PRINTS" id="PR00040">
    <property type="entry name" value="HTHMERR"/>
</dbReference>
<dbReference type="PANTHER" id="PTHR30204">
    <property type="entry name" value="REDOX-CYCLING DRUG-SENSING TRANSCRIPTIONAL ACTIVATOR SOXR"/>
    <property type="match status" value="1"/>
</dbReference>